<keyword evidence="5" id="KW-1185">Reference proteome</keyword>
<protein>
    <submittedName>
        <fullName evidence="4">YdcF family protein</fullName>
    </submittedName>
</protein>
<dbReference type="InterPro" id="IPR051599">
    <property type="entry name" value="Cell_Envelope_Assoc"/>
</dbReference>
<sequence>MPRDLSPRAMTRRVLIVLIVPVALGVGLLAGLIWYAADIPVASSAEDSRRVDAIVVLTGGSERLLEGIDLLKRDLGAVLFISGVPSLVEPEHLWQALGITPAPEVAARVVLGHAAADTQGNALETRAWVRANGIRSLRLVTAAYHMRRALLEFRALMPEITMIPHPVYPPHVKQEEWWRFPGTAGLLAREYAKYLVALARVALGLPPADLPEEPPPGLPTHAPLAADPSVPEPT</sequence>
<dbReference type="GO" id="GO:0005886">
    <property type="term" value="C:plasma membrane"/>
    <property type="evidence" value="ECO:0007669"/>
    <property type="project" value="TreeGrafter"/>
</dbReference>
<keyword evidence="2" id="KW-0812">Transmembrane</keyword>
<dbReference type="EMBL" id="WIVE01000009">
    <property type="protein sequence ID" value="MQX35815.1"/>
    <property type="molecule type" value="Genomic_DNA"/>
</dbReference>
<dbReference type="RefSeq" id="WP_153341693.1">
    <property type="nucleotide sequence ID" value="NZ_WIVE01000009.1"/>
</dbReference>
<feature type="domain" description="DUF218" evidence="3">
    <location>
        <begin position="52"/>
        <end position="192"/>
    </location>
</feature>
<dbReference type="Pfam" id="PF02698">
    <property type="entry name" value="DUF218"/>
    <property type="match status" value="1"/>
</dbReference>
<evidence type="ECO:0000256" key="1">
    <source>
        <dbReference type="SAM" id="MobiDB-lite"/>
    </source>
</evidence>
<gene>
    <name evidence="4" type="ORF">GHC57_04700</name>
</gene>
<comment type="caution">
    <text evidence="4">The sequence shown here is derived from an EMBL/GenBank/DDBJ whole genome shotgun (WGS) entry which is preliminary data.</text>
</comment>
<dbReference type="OrthoDB" id="9812311at2"/>
<evidence type="ECO:0000313" key="5">
    <source>
        <dbReference type="Proteomes" id="UP000434582"/>
    </source>
</evidence>
<dbReference type="InterPro" id="IPR014729">
    <property type="entry name" value="Rossmann-like_a/b/a_fold"/>
</dbReference>
<keyword evidence="2" id="KW-1133">Transmembrane helix</keyword>
<dbReference type="Gene3D" id="3.40.50.620">
    <property type="entry name" value="HUPs"/>
    <property type="match status" value="1"/>
</dbReference>
<dbReference type="GO" id="GO:0043164">
    <property type="term" value="P:Gram-negative-bacterium-type cell wall biogenesis"/>
    <property type="evidence" value="ECO:0007669"/>
    <property type="project" value="TreeGrafter"/>
</dbReference>
<dbReference type="AlphaFoldDB" id="A0A7X2D447"/>
<organism evidence="4 5">
    <name type="scientific">Roseospira navarrensis</name>
    <dbReference type="NCBI Taxonomy" id="140058"/>
    <lineage>
        <taxon>Bacteria</taxon>
        <taxon>Pseudomonadati</taxon>
        <taxon>Pseudomonadota</taxon>
        <taxon>Alphaproteobacteria</taxon>
        <taxon>Rhodospirillales</taxon>
        <taxon>Rhodospirillaceae</taxon>
        <taxon>Roseospira</taxon>
    </lineage>
</organism>
<evidence type="ECO:0000313" key="4">
    <source>
        <dbReference type="EMBL" id="MQX35815.1"/>
    </source>
</evidence>
<dbReference type="PANTHER" id="PTHR30336:SF4">
    <property type="entry name" value="ENVELOPE BIOGENESIS FACTOR ELYC"/>
    <property type="match status" value="1"/>
</dbReference>
<evidence type="ECO:0000256" key="2">
    <source>
        <dbReference type="SAM" id="Phobius"/>
    </source>
</evidence>
<feature type="transmembrane region" description="Helical" evidence="2">
    <location>
        <begin position="14"/>
        <end position="37"/>
    </location>
</feature>
<evidence type="ECO:0000259" key="3">
    <source>
        <dbReference type="Pfam" id="PF02698"/>
    </source>
</evidence>
<dbReference type="PANTHER" id="PTHR30336">
    <property type="entry name" value="INNER MEMBRANE PROTEIN, PROBABLE PERMEASE"/>
    <property type="match status" value="1"/>
</dbReference>
<dbReference type="CDD" id="cd06259">
    <property type="entry name" value="YdcF-like"/>
    <property type="match status" value="1"/>
</dbReference>
<reference evidence="4 5" key="1">
    <citation type="submission" date="2019-10" db="EMBL/GenBank/DDBJ databases">
        <title>Draft whole-genome sequence of the purple nonsulfur photosynthetic bacterium Roseospira navarrensis DSM 15114.</title>
        <authorList>
            <person name="Kyndt J.A."/>
            <person name="Meyer T.E."/>
        </authorList>
    </citation>
    <scope>NUCLEOTIDE SEQUENCE [LARGE SCALE GENOMIC DNA]</scope>
    <source>
        <strain evidence="4 5">DSM 15114</strain>
    </source>
</reference>
<keyword evidence="2" id="KW-0472">Membrane</keyword>
<dbReference type="GO" id="GO:0000270">
    <property type="term" value="P:peptidoglycan metabolic process"/>
    <property type="evidence" value="ECO:0007669"/>
    <property type="project" value="TreeGrafter"/>
</dbReference>
<dbReference type="Proteomes" id="UP000434582">
    <property type="component" value="Unassembled WGS sequence"/>
</dbReference>
<name>A0A7X2D447_9PROT</name>
<feature type="region of interest" description="Disordered" evidence="1">
    <location>
        <begin position="209"/>
        <end position="234"/>
    </location>
</feature>
<accession>A0A7X2D447</accession>
<proteinExistence type="predicted"/>
<dbReference type="InterPro" id="IPR003848">
    <property type="entry name" value="DUF218"/>
</dbReference>